<dbReference type="OrthoDB" id="9777147at2"/>
<dbReference type="NCBIfam" id="TIGR00473">
    <property type="entry name" value="pssA"/>
    <property type="match status" value="1"/>
</dbReference>
<dbReference type="InterPro" id="IPR050324">
    <property type="entry name" value="CDP-alcohol_PTase-I"/>
</dbReference>
<keyword evidence="19" id="KW-1185">Reference proteome</keyword>
<organism evidence="18 19">
    <name type="scientific">Ignatzschineria ureiclastica</name>
    <dbReference type="NCBI Taxonomy" id="472582"/>
    <lineage>
        <taxon>Bacteria</taxon>
        <taxon>Pseudomonadati</taxon>
        <taxon>Pseudomonadota</taxon>
        <taxon>Gammaproteobacteria</taxon>
        <taxon>Cardiobacteriales</taxon>
        <taxon>Ignatzschineriaceae</taxon>
        <taxon>Ignatzschineria</taxon>
    </lineage>
</organism>
<evidence type="ECO:0000256" key="13">
    <source>
        <dbReference type="ARBA" id="ARBA00023264"/>
    </source>
</evidence>
<dbReference type="GO" id="GO:0003882">
    <property type="term" value="F:CDP-diacylglycerol-serine O-phosphatidyltransferase activity"/>
    <property type="evidence" value="ECO:0007669"/>
    <property type="project" value="UniProtKB-EC"/>
</dbReference>
<dbReference type="GO" id="GO:0012505">
    <property type="term" value="C:endomembrane system"/>
    <property type="evidence" value="ECO:0007669"/>
    <property type="project" value="UniProtKB-SubCell"/>
</dbReference>
<dbReference type="EC" id="2.7.8.8" evidence="4"/>
<feature type="transmembrane region" description="Helical" evidence="17">
    <location>
        <begin position="118"/>
        <end position="141"/>
    </location>
</feature>
<evidence type="ECO:0000256" key="6">
    <source>
        <dbReference type="ARBA" id="ARBA00022516"/>
    </source>
</evidence>
<dbReference type="InterPro" id="IPR000462">
    <property type="entry name" value="CDP-OH_P_trans"/>
</dbReference>
<dbReference type="GO" id="GO:0008654">
    <property type="term" value="P:phospholipid biosynthetic process"/>
    <property type="evidence" value="ECO:0007669"/>
    <property type="project" value="UniProtKB-KW"/>
</dbReference>
<feature type="transmembrane region" description="Helical" evidence="17">
    <location>
        <begin position="219"/>
        <end position="239"/>
    </location>
</feature>
<reference evidence="19" key="1">
    <citation type="submission" date="2018-05" db="EMBL/GenBank/DDBJ databases">
        <title>Ignatzschineria dubaiensis sp. nov., isolated from necrotic foot tissues of dromedaries (Camelus dromedarius) and associated maggots in Dubai, United Arab Emirates.</title>
        <authorList>
            <person name="Tsang C.C."/>
            <person name="Tang J.Y.M."/>
            <person name="Fong J.Y.H."/>
            <person name="Kinne J."/>
            <person name="Lee H.H."/>
            <person name="Joseph M."/>
            <person name="Jose S."/>
            <person name="Schuster R.K."/>
            <person name="Tang Y."/>
            <person name="Sivakumar S."/>
            <person name="Chen J.H.K."/>
            <person name="Teng J.L.L."/>
            <person name="Lau S.K.P."/>
            <person name="Wernery U."/>
            <person name="Woo P.C.Y."/>
        </authorList>
    </citation>
    <scope>NUCLEOTIDE SEQUENCE [LARGE SCALE GENOMIC DNA]</scope>
    <source>
        <strain evidence="19">KCTC 22644</strain>
    </source>
</reference>
<dbReference type="PANTHER" id="PTHR14269">
    <property type="entry name" value="CDP-DIACYLGLYCEROL--GLYCEROL-3-PHOSPHATE 3-PHOSPHATIDYLTRANSFERASE-RELATED"/>
    <property type="match status" value="1"/>
</dbReference>
<evidence type="ECO:0000256" key="8">
    <source>
        <dbReference type="ARBA" id="ARBA00022692"/>
    </source>
</evidence>
<dbReference type="Gene3D" id="1.20.120.1760">
    <property type="match status" value="1"/>
</dbReference>
<dbReference type="Pfam" id="PF01066">
    <property type="entry name" value="CDP-OH_P_transf"/>
    <property type="match status" value="1"/>
</dbReference>
<keyword evidence="10" id="KW-0443">Lipid metabolism</keyword>
<accession>A0A2U2AEC6</accession>
<evidence type="ECO:0000256" key="10">
    <source>
        <dbReference type="ARBA" id="ARBA00023098"/>
    </source>
</evidence>
<feature type="transmembrane region" description="Helical" evidence="17">
    <location>
        <begin position="153"/>
        <end position="174"/>
    </location>
</feature>
<evidence type="ECO:0000256" key="7">
    <source>
        <dbReference type="ARBA" id="ARBA00022679"/>
    </source>
</evidence>
<protein>
    <recommendedName>
        <fullName evidence="5">CDP-diacylglycerol--serine O-phosphatidyltransferase</fullName>
        <ecNumber evidence="4">2.7.8.8</ecNumber>
    </recommendedName>
    <alternativeName>
        <fullName evidence="14">Phosphatidylserine synthase</fullName>
    </alternativeName>
</protein>
<feature type="transmembrane region" description="Helical" evidence="17">
    <location>
        <begin position="57"/>
        <end position="73"/>
    </location>
</feature>
<keyword evidence="13" id="KW-1208">Phospholipid metabolism</keyword>
<feature type="region of interest" description="Disordered" evidence="16">
    <location>
        <begin position="274"/>
        <end position="326"/>
    </location>
</feature>
<keyword evidence="9 17" id="KW-1133">Transmembrane helix</keyword>
<evidence type="ECO:0000256" key="11">
    <source>
        <dbReference type="ARBA" id="ARBA00023136"/>
    </source>
</evidence>
<evidence type="ECO:0000256" key="16">
    <source>
        <dbReference type="SAM" id="MobiDB-lite"/>
    </source>
</evidence>
<gene>
    <name evidence="18" type="primary">pssA</name>
    <name evidence="18" type="ORF">DC083_07925</name>
</gene>
<keyword evidence="11 17" id="KW-0472">Membrane</keyword>
<dbReference type="PANTHER" id="PTHR14269:SF61">
    <property type="entry name" value="CDP-DIACYLGLYCEROL--SERINE O-PHOSPHATIDYLTRANSFERASE"/>
    <property type="match status" value="1"/>
</dbReference>
<feature type="compositionally biased region" description="Polar residues" evidence="16">
    <location>
        <begin position="306"/>
        <end position="326"/>
    </location>
</feature>
<evidence type="ECO:0000256" key="3">
    <source>
        <dbReference type="ARBA" id="ARBA00010441"/>
    </source>
</evidence>
<evidence type="ECO:0000313" key="18">
    <source>
        <dbReference type="EMBL" id="PWD81016.1"/>
    </source>
</evidence>
<feature type="transmembrane region" description="Helical" evidence="17">
    <location>
        <begin position="21"/>
        <end position="45"/>
    </location>
</feature>
<evidence type="ECO:0000256" key="4">
    <source>
        <dbReference type="ARBA" id="ARBA00013174"/>
    </source>
</evidence>
<dbReference type="AlphaFoldDB" id="A0A2U2AEC6"/>
<dbReference type="PROSITE" id="PS00379">
    <property type="entry name" value="CDP_ALCOHOL_P_TRANSF"/>
    <property type="match status" value="1"/>
</dbReference>
<evidence type="ECO:0000256" key="15">
    <source>
        <dbReference type="RuleBase" id="RU003750"/>
    </source>
</evidence>
<evidence type="ECO:0000313" key="19">
    <source>
        <dbReference type="Proteomes" id="UP000245020"/>
    </source>
</evidence>
<dbReference type="InterPro" id="IPR043130">
    <property type="entry name" value="CDP-OH_PTrfase_TM_dom"/>
</dbReference>
<keyword evidence="12" id="KW-0594">Phospholipid biosynthesis</keyword>
<dbReference type="InterPro" id="IPR004533">
    <property type="entry name" value="CDP-diaglyc--ser_O-PTrfase"/>
</dbReference>
<evidence type="ECO:0000256" key="9">
    <source>
        <dbReference type="ARBA" id="ARBA00022989"/>
    </source>
</evidence>
<evidence type="ECO:0000256" key="2">
    <source>
        <dbReference type="ARBA" id="ARBA00004127"/>
    </source>
</evidence>
<feature type="transmembrane region" description="Helical" evidence="17">
    <location>
        <begin position="245"/>
        <end position="263"/>
    </location>
</feature>
<dbReference type="Proteomes" id="UP000245020">
    <property type="component" value="Unassembled WGS sequence"/>
</dbReference>
<evidence type="ECO:0000256" key="12">
    <source>
        <dbReference type="ARBA" id="ARBA00023209"/>
    </source>
</evidence>
<keyword evidence="7 15" id="KW-0808">Transferase</keyword>
<proteinExistence type="inferred from homology"/>
<dbReference type="RefSeq" id="WP_109189660.1">
    <property type="nucleotide sequence ID" value="NZ_BMYA01000002.1"/>
</dbReference>
<evidence type="ECO:0000256" key="17">
    <source>
        <dbReference type="SAM" id="Phobius"/>
    </source>
</evidence>
<sequence length="326" mass="36060">MSNQKDSNKPAQRKNNAIYALPNLITTASMLCGFSAILMALDAYYGAYGGADMPQSFTKAAILVFIAMIFDGLDGRVARMTNSASAFGEQYDSLSDLISFGIAPALIIYLWALKESHFNIIGGLSWVVAYIYLACAALRLARFNVQIGKVDKRFFVGMPSPTAAAIVVGFVWFGENIGLDSPWKDYIALVLTLYSGLMMVTNIKFFSFKDIRFQNPVPFFYWVLLVILLGILAVCIVRFPGQAIFLILLAYGLSGPIYAVMRFRKRRELQSRVKDRATRRAHRAAKSATATDSAEIKETAVELTATDKQSTQEETASHSETTSQDK</sequence>
<keyword evidence="8 17" id="KW-0812">Transmembrane</keyword>
<evidence type="ECO:0000256" key="1">
    <source>
        <dbReference type="ARBA" id="ARBA00000287"/>
    </source>
</evidence>
<evidence type="ECO:0000256" key="14">
    <source>
        <dbReference type="ARBA" id="ARBA00032361"/>
    </source>
</evidence>
<dbReference type="GO" id="GO:0016020">
    <property type="term" value="C:membrane"/>
    <property type="evidence" value="ECO:0007669"/>
    <property type="project" value="InterPro"/>
</dbReference>
<comment type="catalytic activity">
    <reaction evidence="1">
        <text>a CDP-1,2-diacyl-sn-glycerol + L-serine = a 1,2-diacyl-sn-glycero-3-phospho-L-serine + CMP + H(+)</text>
        <dbReference type="Rhea" id="RHEA:16913"/>
        <dbReference type="ChEBI" id="CHEBI:15378"/>
        <dbReference type="ChEBI" id="CHEBI:33384"/>
        <dbReference type="ChEBI" id="CHEBI:57262"/>
        <dbReference type="ChEBI" id="CHEBI:58332"/>
        <dbReference type="ChEBI" id="CHEBI:60377"/>
        <dbReference type="EC" id="2.7.8.8"/>
    </reaction>
</comment>
<feature type="transmembrane region" description="Helical" evidence="17">
    <location>
        <begin position="94"/>
        <end position="112"/>
    </location>
</feature>
<keyword evidence="6" id="KW-0444">Lipid biosynthesis</keyword>
<comment type="subcellular location">
    <subcellularLocation>
        <location evidence="2">Endomembrane system</location>
        <topology evidence="2">Multi-pass membrane protein</topology>
    </subcellularLocation>
</comment>
<comment type="similarity">
    <text evidence="3 15">Belongs to the CDP-alcohol phosphatidyltransferase class-I family.</text>
</comment>
<evidence type="ECO:0000256" key="5">
    <source>
        <dbReference type="ARBA" id="ARBA00017171"/>
    </source>
</evidence>
<name>A0A2U2AEC6_9GAMM</name>
<comment type="caution">
    <text evidence="18">The sequence shown here is derived from an EMBL/GenBank/DDBJ whole genome shotgun (WGS) entry which is preliminary data.</text>
</comment>
<dbReference type="InterPro" id="IPR048254">
    <property type="entry name" value="CDP_ALCOHOL_P_TRANSF_CS"/>
</dbReference>
<dbReference type="EMBL" id="QEWQ01000004">
    <property type="protein sequence ID" value="PWD81016.1"/>
    <property type="molecule type" value="Genomic_DNA"/>
</dbReference>
<feature type="transmembrane region" description="Helical" evidence="17">
    <location>
        <begin position="186"/>
        <end position="207"/>
    </location>
</feature>